<evidence type="ECO:0000313" key="2">
    <source>
        <dbReference type="EMBL" id="KIM57219.1"/>
    </source>
</evidence>
<keyword evidence="3" id="KW-1185">Reference proteome</keyword>
<dbReference type="InterPro" id="IPR046629">
    <property type="entry name" value="DUF6741"/>
</dbReference>
<protein>
    <recommendedName>
        <fullName evidence="1">DUF6741 domain-containing protein</fullName>
    </recommendedName>
</protein>
<sequence>MSPVDLRDLGKVKFKRRGASRSGITLCDAQSDMLLSGQYSCTLGHLGVNHITRKIFVNLRLHGYSPVNYEVPVDSYNNLVDLNSLARRIGRAAGHYLQRNAIYVPWDRVEIQYLEEVAFETWRLKMRIL</sequence>
<evidence type="ECO:0000313" key="3">
    <source>
        <dbReference type="Proteomes" id="UP000053989"/>
    </source>
</evidence>
<organism evidence="2 3">
    <name type="scientific">Scleroderma citrinum Foug A</name>
    <dbReference type="NCBI Taxonomy" id="1036808"/>
    <lineage>
        <taxon>Eukaryota</taxon>
        <taxon>Fungi</taxon>
        <taxon>Dikarya</taxon>
        <taxon>Basidiomycota</taxon>
        <taxon>Agaricomycotina</taxon>
        <taxon>Agaricomycetes</taxon>
        <taxon>Agaricomycetidae</taxon>
        <taxon>Boletales</taxon>
        <taxon>Sclerodermatineae</taxon>
        <taxon>Sclerodermataceae</taxon>
        <taxon>Scleroderma</taxon>
    </lineage>
</organism>
<accession>A0A0C3DLU5</accession>
<dbReference type="InParanoid" id="A0A0C3DLU5"/>
<evidence type="ECO:0000259" key="1">
    <source>
        <dbReference type="Pfam" id="PF20526"/>
    </source>
</evidence>
<dbReference type="AlphaFoldDB" id="A0A0C3DLU5"/>
<dbReference type="EMBL" id="KN822104">
    <property type="protein sequence ID" value="KIM57219.1"/>
    <property type="molecule type" value="Genomic_DNA"/>
</dbReference>
<dbReference type="Proteomes" id="UP000053989">
    <property type="component" value="Unassembled WGS sequence"/>
</dbReference>
<dbReference type="HOGENOM" id="CLU_096906_0_0_1"/>
<dbReference type="Pfam" id="PF20526">
    <property type="entry name" value="DUF6741"/>
    <property type="match status" value="1"/>
</dbReference>
<reference evidence="2 3" key="1">
    <citation type="submission" date="2014-04" db="EMBL/GenBank/DDBJ databases">
        <authorList>
            <consortium name="DOE Joint Genome Institute"/>
            <person name="Kuo A."/>
            <person name="Kohler A."/>
            <person name="Nagy L.G."/>
            <person name="Floudas D."/>
            <person name="Copeland A."/>
            <person name="Barry K.W."/>
            <person name="Cichocki N."/>
            <person name="Veneault-Fourrey C."/>
            <person name="LaButti K."/>
            <person name="Lindquist E.A."/>
            <person name="Lipzen A."/>
            <person name="Lundell T."/>
            <person name="Morin E."/>
            <person name="Murat C."/>
            <person name="Sun H."/>
            <person name="Tunlid A."/>
            <person name="Henrissat B."/>
            <person name="Grigoriev I.V."/>
            <person name="Hibbett D.S."/>
            <person name="Martin F."/>
            <person name="Nordberg H.P."/>
            <person name="Cantor M.N."/>
            <person name="Hua S.X."/>
        </authorList>
    </citation>
    <scope>NUCLEOTIDE SEQUENCE [LARGE SCALE GENOMIC DNA]</scope>
    <source>
        <strain evidence="2 3">Foug A</strain>
    </source>
</reference>
<reference evidence="3" key="2">
    <citation type="submission" date="2015-01" db="EMBL/GenBank/DDBJ databases">
        <title>Evolutionary Origins and Diversification of the Mycorrhizal Mutualists.</title>
        <authorList>
            <consortium name="DOE Joint Genome Institute"/>
            <consortium name="Mycorrhizal Genomics Consortium"/>
            <person name="Kohler A."/>
            <person name="Kuo A."/>
            <person name="Nagy L.G."/>
            <person name="Floudas D."/>
            <person name="Copeland A."/>
            <person name="Barry K.W."/>
            <person name="Cichocki N."/>
            <person name="Veneault-Fourrey C."/>
            <person name="LaButti K."/>
            <person name="Lindquist E.A."/>
            <person name="Lipzen A."/>
            <person name="Lundell T."/>
            <person name="Morin E."/>
            <person name="Murat C."/>
            <person name="Riley R."/>
            <person name="Ohm R."/>
            <person name="Sun H."/>
            <person name="Tunlid A."/>
            <person name="Henrissat B."/>
            <person name="Grigoriev I.V."/>
            <person name="Hibbett D.S."/>
            <person name="Martin F."/>
        </authorList>
    </citation>
    <scope>NUCLEOTIDE SEQUENCE [LARGE SCALE GENOMIC DNA]</scope>
    <source>
        <strain evidence="3">Foug A</strain>
    </source>
</reference>
<dbReference type="OrthoDB" id="10268011at2759"/>
<name>A0A0C3DLU5_9AGAM</name>
<dbReference type="STRING" id="1036808.A0A0C3DLU5"/>
<gene>
    <name evidence="2" type="ORF">SCLCIDRAFT_186996</name>
</gene>
<proteinExistence type="predicted"/>
<feature type="domain" description="DUF6741" evidence="1">
    <location>
        <begin position="11"/>
        <end position="124"/>
    </location>
</feature>